<evidence type="ECO:0008006" key="4">
    <source>
        <dbReference type="Google" id="ProtNLM"/>
    </source>
</evidence>
<reference evidence="2 3" key="1">
    <citation type="submission" date="2016-10" db="EMBL/GenBank/DDBJ databases">
        <authorList>
            <person name="de Groot N.N."/>
        </authorList>
    </citation>
    <scope>NUCLEOTIDE SEQUENCE [LARGE SCALE GENOMIC DNA]</scope>
    <source>
        <strain evidence="2 3">DSM 21035</strain>
    </source>
</reference>
<accession>A0A1H9C6X1</accession>
<feature type="chain" id="PRO_5011542768" description="TMhelix containing protein" evidence="1">
    <location>
        <begin position="23"/>
        <end position="59"/>
    </location>
</feature>
<keyword evidence="1" id="KW-0732">Signal</keyword>
<sequence length="59" mass="6334">MKATKNVLLVIGSMALSASFFGIVNGDTLMEHCLNIVCGSSLIFGYFQFNKLNGTEGKC</sequence>
<dbReference type="STRING" id="419940.SAMN05421824_0817"/>
<evidence type="ECO:0000313" key="2">
    <source>
        <dbReference type="EMBL" id="SEP96731.1"/>
    </source>
</evidence>
<name>A0A1H9C6X1_9FLAO</name>
<dbReference type="RefSeq" id="WP_143064735.1">
    <property type="nucleotide sequence ID" value="NZ_FOFN01000001.1"/>
</dbReference>
<proteinExistence type="predicted"/>
<feature type="signal peptide" evidence="1">
    <location>
        <begin position="1"/>
        <end position="22"/>
    </location>
</feature>
<dbReference type="EMBL" id="FOFN01000001">
    <property type="protein sequence ID" value="SEP96731.1"/>
    <property type="molecule type" value="Genomic_DNA"/>
</dbReference>
<gene>
    <name evidence="2" type="ORF">SAMN05421824_0817</name>
</gene>
<keyword evidence="3" id="KW-1185">Reference proteome</keyword>
<organism evidence="2 3">
    <name type="scientific">Hyunsoonleella jejuensis</name>
    <dbReference type="NCBI Taxonomy" id="419940"/>
    <lineage>
        <taxon>Bacteria</taxon>
        <taxon>Pseudomonadati</taxon>
        <taxon>Bacteroidota</taxon>
        <taxon>Flavobacteriia</taxon>
        <taxon>Flavobacteriales</taxon>
        <taxon>Flavobacteriaceae</taxon>
    </lineage>
</organism>
<evidence type="ECO:0000256" key="1">
    <source>
        <dbReference type="SAM" id="SignalP"/>
    </source>
</evidence>
<evidence type="ECO:0000313" key="3">
    <source>
        <dbReference type="Proteomes" id="UP000198999"/>
    </source>
</evidence>
<protein>
    <recommendedName>
        <fullName evidence="4">TMhelix containing protein</fullName>
    </recommendedName>
</protein>
<dbReference type="Proteomes" id="UP000198999">
    <property type="component" value="Unassembled WGS sequence"/>
</dbReference>
<dbReference type="AlphaFoldDB" id="A0A1H9C6X1"/>
<dbReference type="OrthoDB" id="9965333at2"/>